<evidence type="ECO:0000256" key="3">
    <source>
        <dbReference type="SAM" id="SignalP"/>
    </source>
</evidence>
<dbReference type="RefSeq" id="WP_245513203.1">
    <property type="nucleotide sequence ID" value="NZ_SNZR01000013.1"/>
</dbReference>
<evidence type="ECO:0000313" key="5">
    <source>
        <dbReference type="Proteomes" id="UP000295122"/>
    </source>
</evidence>
<keyword evidence="5" id="KW-1185">Reference proteome</keyword>
<reference evidence="4 5" key="1">
    <citation type="submission" date="2019-03" db="EMBL/GenBank/DDBJ databases">
        <title>Genomic Encyclopedia of Type Strains, Phase IV (KMG-IV): sequencing the most valuable type-strain genomes for metagenomic binning, comparative biology and taxonomic classification.</title>
        <authorList>
            <person name="Goeker M."/>
        </authorList>
    </citation>
    <scope>NUCLEOTIDE SEQUENCE [LARGE SCALE GENOMIC DNA]</scope>
    <source>
        <strain evidence="4 5">DSM 25903</strain>
    </source>
</reference>
<dbReference type="GO" id="GO:0015888">
    <property type="term" value="P:thiamine transport"/>
    <property type="evidence" value="ECO:0007669"/>
    <property type="project" value="TreeGrafter"/>
</dbReference>
<dbReference type="EMBL" id="SNZR01000013">
    <property type="protein sequence ID" value="TDR90200.1"/>
    <property type="molecule type" value="Genomic_DNA"/>
</dbReference>
<feature type="chain" id="PRO_5020883308" evidence="3">
    <location>
        <begin position="30"/>
        <end position="344"/>
    </location>
</feature>
<accession>A0A4R7BWF2</accession>
<dbReference type="PROSITE" id="PS51318">
    <property type="entry name" value="TAT"/>
    <property type="match status" value="1"/>
</dbReference>
<dbReference type="InterPro" id="IPR006059">
    <property type="entry name" value="SBP"/>
</dbReference>
<dbReference type="GO" id="GO:0030976">
    <property type="term" value="F:thiamine pyrophosphate binding"/>
    <property type="evidence" value="ECO:0007669"/>
    <property type="project" value="TreeGrafter"/>
</dbReference>
<proteinExistence type="predicted"/>
<dbReference type="Proteomes" id="UP000295122">
    <property type="component" value="Unassembled WGS sequence"/>
</dbReference>
<evidence type="ECO:0000256" key="1">
    <source>
        <dbReference type="ARBA" id="ARBA00022729"/>
    </source>
</evidence>
<name>A0A4R7BWF2_9HYPH</name>
<dbReference type="InterPro" id="IPR006311">
    <property type="entry name" value="TAT_signal"/>
</dbReference>
<keyword evidence="1 3" id="KW-0732">Signal</keyword>
<dbReference type="PANTHER" id="PTHR30006">
    <property type="entry name" value="THIAMINE-BINDING PERIPLASMIC PROTEIN-RELATED"/>
    <property type="match status" value="1"/>
</dbReference>
<dbReference type="GO" id="GO:0030975">
    <property type="term" value="F:thiamine binding"/>
    <property type="evidence" value="ECO:0007669"/>
    <property type="project" value="TreeGrafter"/>
</dbReference>
<comment type="caution">
    <text evidence="4">The sequence shown here is derived from an EMBL/GenBank/DDBJ whole genome shotgun (WGS) entry which is preliminary data.</text>
</comment>
<sequence>MIITRRHALAGASAAIAAGAFGGPAAAQASEVVVGTWGGDYGALLQSEIDQPLMKPMGISVSQDIANNDPRRTKLMAEKGSRRSSMDVACMNDIDSYTLSQAGILETVPTDQVPRTAEVLPVFKKPHSIPHIYSAMVVLYNPDKITTPPKSYADLFDPKYAGRVGYSDILYSFNMAAANIGAGGTPNDFSAGRKALLELKKQNPRVYPSNEALAAALKSEEVWISTMWLARGFMWKKGGIPIAWAVPEEGAIPILFEAGVPKNSRAKDAAFKYLNAMLDPKAQVAFAGKMGYVPTVKDAKLPEDLAKEISLTEAQQAKLRPLDYEFMQKERGQILDFWNKEFKA</sequence>
<dbReference type="SUPFAM" id="SSF53850">
    <property type="entry name" value="Periplasmic binding protein-like II"/>
    <property type="match status" value="1"/>
</dbReference>
<protein>
    <submittedName>
        <fullName evidence="4">Putative spermidine/putrescine transport system substrate-binding protein</fullName>
    </submittedName>
</protein>
<dbReference type="PANTHER" id="PTHR30006:SF2">
    <property type="entry name" value="ABC TRANSPORTER SUBSTRATE-BINDING PROTEIN"/>
    <property type="match status" value="1"/>
</dbReference>
<keyword evidence="2" id="KW-0574">Periplasm</keyword>
<gene>
    <name evidence="4" type="ORF">EV668_3042</name>
</gene>
<organism evidence="4 5">
    <name type="scientific">Enterovirga rhinocerotis</name>
    <dbReference type="NCBI Taxonomy" id="1339210"/>
    <lineage>
        <taxon>Bacteria</taxon>
        <taxon>Pseudomonadati</taxon>
        <taxon>Pseudomonadota</taxon>
        <taxon>Alphaproteobacteria</taxon>
        <taxon>Hyphomicrobiales</taxon>
        <taxon>Methylobacteriaceae</taxon>
        <taxon>Enterovirga</taxon>
    </lineage>
</organism>
<dbReference type="Gene3D" id="3.40.190.10">
    <property type="entry name" value="Periplasmic binding protein-like II"/>
    <property type="match status" value="2"/>
</dbReference>
<dbReference type="GO" id="GO:0030288">
    <property type="term" value="C:outer membrane-bounded periplasmic space"/>
    <property type="evidence" value="ECO:0007669"/>
    <property type="project" value="TreeGrafter"/>
</dbReference>
<dbReference type="AlphaFoldDB" id="A0A4R7BWF2"/>
<feature type="signal peptide" evidence="3">
    <location>
        <begin position="1"/>
        <end position="29"/>
    </location>
</feature>
<dbReference type="Pfam" id="PF13416">
    <property type="entry name" value="SBP_bac_8"/>
    <property type="match status" value="1"/>
</dbReference>
<evidence type="ECO:0000313" key="4">
    <source>
        <dbReference type="EMBL" id="TDR90200.1"/>
    </source>
</evidence>
<evidence type="ECO:0000256" key="2">
    <source>
        <dbReference type="ARBA" id="ARBA00022764"/>
    </source>
</evidence>